<comment type="caution">
    <text evidence="2">The sequence shown here is derived from an EMBL/GenBank/DDBJ whole genome shotgun (WGS) entry which is preliminary data.</text>
</comment>
<dbReference type="EMBL" id="JBIGHZ010000005">
    <property type="protein sequence ID" value="MFG6449500.1"/>
    <property type="molecule type" value="Genomic_DNA"/>
</dbReference>
<evidence type="ECO:0000313" key="3">
    <source>
        <dbReference type="Proteomes" id="UP001606099"/>
    </source>
</evidence>
<name>A0ABW7FZ28_9BURK</name>
<proteinExistence type="predicted"/>
<dbReference type="RefSeq" id="WP_394462740.1">
    <property type="nucleotide sequence ID" value="NZ_JBIGHZ010000005.1"/>
</dbReference>
<keyword evidence="3" id="KW-1185">Reference proteome</keyword>
<gene>
    <name evidence="2" type="ORF">ACG0Z6_14830</name>
</gene>
<protein>
    <submittedName>
        <fullName evidence="2">Uncharacterized protein</fullName>
    </submittedName>
</protein>
<organism evidence="2 3">
    <name type="scientific">Roseateles rivi</name>
    <dbReference type="NCBI Taxonomy" id="3299028"/>
    <lineage>
        <taxon>Bacteria</taxon>
        <taxon>Pseudomonadati</taxon>
        <taxon>Pseudomonadota</taxon>
        <taxon>Betaproteobacteria</taxon>
        <taxon>Burkholderiales</taxon>
        <taxon>Sphaerotilaceae</taxon>
        <taxon>Roseateles</taxon>
    </lineage>
</organism>
<keyword evidence="1" id="KW-0732">Signal</keyword>
<feature type="signal peptide" evidence="1">
    <location>
        <begin position="1"/>
        <end position="25"/>
    </location>
</feature>
<reference evidence="2 3" key="1">
    <citation type="submission" date="2024-08" db="EMBL/GenBank/DDBJ databases">
        <authorList>
            <person name="Lu H."/>
        </authorList>
    </citation>
    <scope>NUCLEOTIDE SEQUENCE [LARGE SCALE GENOMIC DNA]</scope>
    <source>
        <strain evidence="2 3">BYS180W</strain>
    </source>
</reference>
<evidence type="ECO:0000256" key="1">
    <source>
        <dbReference type="SAM" id="SignalP"/>
    </source>
</evidence>
<dbReference type="Proteomes" id="UP001606099">
    <property type="component" value="Unassembled WGS sequence"/>
</dbReference>
<accession>A0ABW7FZ28</accession>
<feature type="chain" id="PRO_5045301544" evidence="1">
    <location>
        <begin position="26"/>
        <end position="78"/>
    </location>
</feature>
<evidence type="ECO:0000313" key="2">
    <source>
        <dbReference type="EMBL" id="MFG6449500.1"/>
    </source>
</evidence>
<sequence length="78" mass="8313">MRLIALLLALLAAAFLVKQQLAPHAAPPQLADIPEAASAMPRVPTQASEVQGFKRDMNDFMAEQDAKRAAAIDKAASE</sequence>